<reference evidence="2" key="1">
    <citation type="submission" date="2022-11" db="UniProtKB">
        <authorList>
            <consortium name="WormBaseParasite"/>
        </authorList>
    </citation>
    <scope>IDENTIFICATION</scope>
</reference>
<accession>A0A915IVA9</accession>
<dbReference type="AlphaFoldDB" id="A0A915IVA9"/>
<evidence type="ECO:0000313" key="2">
    <source>
        <dbReference type="WBParaSite" id="nRc.2.0.1.t17756-RA"/>
    </source>
</evidence>
<dbReference type="WBParaSite" id="nRc.2.0.1.t17756-RA">
    <property type="protein sequence ID" value="nRc.2.0.1.t17756-RA"/>
    <property type="gene ID" value="nRc.2.0.1.g17756"/>
</dbReference>
<keyword evidence="1" id="KW-1185">Reference proteome</keyword>
<evidence type="ECO:0000313" key="1">
    <source>
        <dbReference type="Proteomes" id="UP000887565"/>
    </source>
</evidence>
<dbReference type="Proteomes" id="UP000887565">
    <property type="component" value="Unplaced"/>
</dbReference>
<name>A0A915IVA9_ROMCU</name>
<protein>
    <submittedName>
        <fullName evidence="2">Uncharacterized protein</fullName>
    </submittedName>
</protein>
<organism evidence="1 2">
    <name type="scientific">Romanomermis culicivorax</name>
    <name type="common">Nematode worm</name>
    <dbReference type="NCBI Taxonomy" id="13658"/>
    <lineage>
        <taxon>Eukaryota</taxon>
        <taxon>Metazoa</taxon>
        <taxon>Ecdysozoa</taxon>
        <taxon>Nematoda</taxon>
        <taxon>Enoplea</taxon>
        <taxon>Dorylaimia</taxon>
        <taxon>Mermithida</taxon>
        <taxon>Mermithoidea</taxon>
        <taxon>Mermithidae</taxon>
        <taxon>Romanomermis</taxon>
    </lineage>
</organism>
<proteinExistence type="predicted"/>
<sequence length="79" mass="8990">MRALISWKIISDQIITAGFGYGHAKATVVQVYAPMDSVENRVTTTNYKMFLTTFPTMISRSSLVISMPKWAVTNWDTNW</sequence>